<dbReference type="EMBL" id="CEKZ01000025">
    <property type="protein sequence ID" value="CEQ05381.1"/>
    <property type="molecule type" value="Genomic_DNA"/>
</dbReference>
<keyword evidence="2" id="KW-0472">Membrane</keyword>
<organism evidence="4 5">
    <name type="scientific">Paraclostridium sordellii</name>
    <name type="common">Clostridium sordellii</name>
    <dbReference type="NCBI Taxonomy" id="1505"/>
    <lineage>
        <taxon>Bacteria</taxon>
        <taxon>Bacillati</taxon>
        <taxon>Bacillota</taxon>
        <taxon>Clostridia</taxon>
        <taxon>Peptostreptococcales</taxon>
        <taxon>Peptostreptococcaceae</taxon>
        <taxon>Paraclostridium</taxon>
    </lineage>
</organism>
<evidence type="ECO:0000313" key="5">
    <source>
        <dbReference type="Proteomes" id="UP000049127"/>
    </source>
</evidence>
<feature type="transmembrane region" description="Helical" evidence="2">
    <location>
        <begin position="224"/>
        <end position="245"/>
    </location>
</feature>
<dbReference type="Proteomes" id="UP000049127">
    <property type="component" value="Unassembled WGS sequence"/>
</dbReference>
<sequence length="259" mass="28530">MKLNKKIIQLLTIMSLFSVTHINSYANTSDITIDSTFTYEDGLWQPGRVESKSFYINNNKESDIKIDRLYMSLKSSKSWKTGEELDTGSKQFKELAKNSTVTLTHDGEVLFKDKLKDLLLVDGIILSNELNIKANGKELLNMTIDMDLEMNNDAQALDNVFNIGVAYKIDEETTSPITPDEPSNPDVDNPTKPDKPSNSDTDNQTKPDTDVDGSQSDKLPQTGGIINGASLLALGTVAIGTGFVLNKKSSKEKGGKHHE</sequence>
<feature type="chain" id="PRO_5009760284" evidence="3">
    <location>
        <begin position="27"/>
        <end position="259"/>
    </location>
</feature>
<dbReference type="NCBIfam" id="TIGR01167">
    <property type="entry name" value="LPXTG_anchor"/>
    <property type="match status" value="1"/>
</dbReference>
<keyword evidence="2" id="KW-1133">Transmembrane helix</keyword>
<accession>A0A0C7QPG1</accession>
<reference evidence="4 5" key="1">
    <citation type="submission" date="2015-01" db="EMBL/GenBank/DDBJ databases">
        <authorList>
            <person name="Aslett A.Martin."/>
            <person name="De Silva Nishadi"/>
        </authorList>
    </citation>
    <scope>NUCLEOTIDE SEQUENCE [LARGE SCALE GENOMIC DNA]</scope>
    <source>
        <strain evidence="4 5">R28058</strain>
    </source>
</reference>
<protein>
    <submittedName>
        <fullName evidence="4">Anchor protein</fullName>
    </submittedName>
</protein>
<evidence type="ECO:0000256" key="1">
    <source>
        <dbReference type="SAM" id="MobiDB-lite"/>
    </source>
</evidence>
<dbReference type="AlphaFoldDB" id="A0A0C7QPG1"/>
<feature type="compositionally biased region" description="Polar residues" evidence="1">
    <location>
        <begin position="210"/>
        <end position="219"/>
    </location>
</feature>
<evidence type="ECO:0000256" key="3">
    <source>
        <dbReference type="SAM" id="SignalP"/>
    </source>
</evidence>
<feature type="signal peptide" evidence="3">
    <location>
        <begin position="1"/>
        <end position="26"/>
    </location>
</feature>
<keyword evidence="2" id="KW-0812">Transmembrane</keyword>
<name>A0A0C7QPG1_PARSO</name>
<evidence type="ECO:0000256" key="2">
    <source>
        <dbReference type="SAM" id="Phobius"/>
    </source>
</evidence>
<proteinExistence type="predicted"/>
<keyword evidence="3" id="KW-0732">Signal</keyword>
<dbReference type="RefSeq" id="WP_055343171.1">
    <property type="nucleotide sequence ID" value="NZ_CDNI01000025.1"/>
</dbReference>
<dbReference type="OrthoDB" id="1957148at2"/>
<feature type="region of interest" description="Disordered" evidence="1">
    <location>
        <begin position="173"/>
        <end position="224"/>
    </location>
</feature>
<gene>
    <name evidence="4" type="ORF">R28058_30721</name>
</gene>
<evidence type="ECO:0000313" key="4">
    <source>
        <dbReference type="EMBL" id="CEQ05381.1"/>
    </source>
</evidence>
<feature type="compositionally biased region" description="Basic and acidic residues" evidence="1">
    <location>
        <begin position="189"/>
        <end position="209"/>
    </location>
</feature>